<name>W9S2V4_9ROSA</name>
<keyword evidence="3" id="KW-1185">Reference proteome</keyword>
<feature type="compositionally biased region" description="Polar residues" evidence="1">
    <location>
        <begin position="237"/>
        <end position="251"/>
    </location>
</feature>
<proteinExistence type="predicted"/>
<dbReference type="OrthoDB" id="1929779at2759"/>
<accession>W9S2V4</accession>
<dbReference type="Proteomes" id="UP000030645">
    <property type="component" value="Unassembled WGS sequence"/>
</dbReference>
<evidence type="ECO:0000313" key="3">
    <source>
        <dbReference type="Proteomes" id="UP000030645"/>
    </source>
</evidence>
<evidence type="ECO:0000256" key="1">
    <source>
        <dbReference type="SAM" id="MobiDB-lite"/>
    </source>
</evidence>
<gene>
    <name evidence="2" type="ORF">L484_015576</name>
</gene>
<feature type="compositionally biased region" description="Polar residues" evidence="1">
    <location>
        <begin position="264"/>
        <end position="279"/>
    </location>
</feature>
<feature type="region of interest" description="Disordered" evidence="1">
    <location>
        <begin position="26"/>
        <end position="89"/>
    </location>
</feature>
<feature type="compositionally biased region" description="Low complexity" evidence="1">
    <location>
        <begin position="32"/>
        <end position="42"/>
    </location>
</feature>
<dbReference type="GO" id="GO:0055028">
    <property type="term" value="C:cortical microtubule"/>
    <property type="evidence" value="ECO:0007669"/>
    <property type="project" value="TreeGrafter"/>
</dbReference>
<dbReference type="KEGG" id="mnt:21398664"/>
<dbReference type="GO" id="GO:0043622">
    <property type="term" value="P:cortical microtubule organization"/>
    <property type="evidence" value="ECO:0007669"/>
    <property type="project" value="TreeGrafter"/>
</dbReference>
<feature type="compositionally biased region" description="Low complexity" evidence="1">
    <location>
        <begin position="171"/>
        <end position="230"/>
    </location>
</feature>
<feature type="region of interest" description="Disordered" evidence="1">
    <location>
        <begin position="401"/>
        <end position="421"/>
    </location>
</feature>
<feature type="compositionally biased region" description="Low complexity" evidence="1">
    <location>
        <begin position="328"/>
        <end position="341"/>
    </location>
</feature>
<dbReference type="PANTHER" id="PTHR31949:SF15">
    <property type="entry name" value="ENDOCHITINASE A-LIKE ISOFORM X1"/>
    <property type="match status" value="1"/>
</dbReference>
<feature type="region of interest" description="Disordered" evidence="1">
    <location>
        <begin position="464"/>
        <end position="518"/>
    </location>
</feature>
<feature type="compositionally biased region" description="Polar residues" evidence="1">
    <location>
        <begin position="104"/>
        <end position="114"/>
    </location>
</feature>
<dbReference type="eggNOG" id="ENOG502QU51">
    <property type="taxonomic scope" value="Eukaryota"/>
</dbReference>
<evidence type="ECO:0000313" key="2">
    <source>
        <dbReference type="EMBL" id="EXC23666.1"/>
    </source>
</evidence>
<organism evidence="2 3">
    <name type="scientific">Morus notabilis</name>
    <dbReference type="NCBI Taxonomy" id="981085"/>
    <lineage>
        <taxon>Eukaryota</taxon>
        <taxon>Viridiplantae</taxon>
        <taxon>Streptophyta</taxon>
        <taxon>Embryophyta</taxon>
        <taxon>Tracheophyta</taxon>
        <taxon>Spermatophyta</taxon>
        <taxon>Magnoliopsida</taxon>
        <taxon>eudicotyledons</taxon>
        <taxon>Gunneridae</taxon>
        <taxon>Pentapetalae</taxon>
        <taxon>rosids</taxon>
        <taxon>fabids</taxon>
        <taxon>Rosales</taxon>
        <taxon>Moraceae</taxon>
        <taxon>Moreae</taxon>
        <taxon>Morus</taxon>
    </lineage>
</organism>
<feature type="compositionally biased region" description="Basic and acidic residues" evidence="1">
    <location>
        <begin position="70"/>
        <end position="85"/>
    </location>
</feature>
<feature type="compositionally biased region" description="Polar residues" evidence="1">
    <location>
        <begin position="464"/>
        <end position="499"/>
    </location>
</feature>
<dbReference type="STRING" id="981085.W9S2V4"/>
<feature type="compositionally biased region" description="Polar residues" evidence="1">
    <location>
        <begin position="48"/>
        <end position="61"/>
    </location>
</feature>
<evidence type="ECO:0008006" key="4">
    <source>
        <dbReference type="Google" id="ProtNLM"/>
    </source>
</evidence>
<protein>
    <recommendedName>
        <fullName evidence="4">Zonadhesin</fullName>
    </recommendedName>
</protein>
<feature type="compositionally biased region" description="Polar residues" evidence="1">
    <location>
        <begin position="135"/>
        <end position="163"/>
    </location>
</feature>
<dbReference type="AlphaFoldDB" id="W9S2V4"/>
<feature type="region of interest" description="Disordered" evidence="1">
    <location>
        <begin position="103"/>
        <end position="374"/>
    </location>
</feature>
<sequence length="518" mass="55758">MQAKGRERSLSEKDEELSLFFEMRRREKENESNNNLLLSSEELPPPQETNNNENSPISRSAPSLPLQRKSRVDEFLNSENEKSDYDWLLTPPGTPLFNLEMESRTTATSQQEFPTTRPIALRSRPANIQVEPASRRTTASKNLTLNSELKSSTTIGNRRPSSSEGHKPVTRRSATPTARPTLPSTTKPSRSSTPSLRPSLPSIKHVVPPMRSSTPTRSSARSSTPTARPSVPAAKSATRSATPTRQTSTPLSAHGVSAPAGRASSASKIRPANTNSSAPSRGPSPTVKSRPWKPSEMPGFSLDVPANLRTTLTERPASASRGRPVVPSVKSSSTATGSSGKLRQQSCSPSRARALKSSVTSTGNSNRAMSKSRCNDIDEVSPVVIGTQMVERVVNMRKLAPPKREDDHSNNNSAGKSLFSDSLGFGRTLSKKSLDMALRHMDIRRSMQGNLRPVVTSIPVSSMYSIRSGGTKNRATSNSDSPLATSSNASSEPSVNNAFTCLDGSDAEVNDARSAQGN</sequence>
<reference evidence="3" key="1">
    <citation type="submission" date="2013-01" db="EMBL/GenBank/DDBJ databases">
        <title>Draft Genome Sequence of a Mulberry Tree, Morus notabilis C.K. Schneid.</title>
        <authorList>
            <person name="He N."/>
            <person name="Zhao S."/>
        </authorList>
    </citation>
    <scope>NUCLEOTIDE SEQUENCE</scope>
</reference>
<dbReference type="PANTHER" id="PTHR31949">
    <property type="entry name" value="GASTRIC MUCIN-LIKE PROTEIN"/>
    <property type="match status" value="1"/>
</dbReference>
<feature type="compositionally biased region" description="Polar residues" evidence="1">
    <location>
        <begin position="357"/>
        <end position="369"/>
    </location>
</feature>
<dbReference type="EMBL" id="KE346002">
    <property type="protein sequence ID" value="EXC23666.1"/>
    <property type="molecule type" value="Genomic_DNA"/>
</dbReference>